<dbReference type="GO" id="GO:0009691">
    <property type="term" value="P:cytokinin biosynthetic process"/>
    <property type="evidence" value="ECO:0007669"/>
    <property type="project" value="InterPro"/>
</dbReference>
<dbReference type="NCBIfam" id="TIGR00730">
    <property type="entry name" value="Rossman fold protein, TIGR00730 family"/>
    <property type="match status" value="1"/>
</dbReference>
<dbReference type="Gene3D" id="3.40.50.450">
    <property type="match status" value="1"/>
</dbReference>
<dbReference type="EMBL" id="JH992965">
    <property type="protein sequence ID" value="EKX55267.1"/>
    <property type="molecule type" value="Genomic_DNA"/>
</dbReference>
<dbReference type="eggNOG" id="ENOG502QSR9">
    <property type="taxonomic scope" value="Eukaryota"/>
</dbReference>
<dbReference type="InterPro" id="IPR031100">
    <property type="entry name" value="LOG_fam"/>
</dbReference>
<dbReference type="KEGG" id="gtt:GUITHDRAFT_159078"/>
<dbReference type="STRING" id="905079.L1K3Y6"/>
<dbReference type="GO" id="GO:0005829">
    <property type="term" value="C:cytosol"/>
    <property type="evidence" value="ECO:0007669"/>
    <property type="project" value="TreeGrafter"/>
</dbReference>
<dbReference type="PaxDb" id="55529-EKX55267"/>
<dbReference type="PANTHER" id="PTHR31223">
    <property type="entry name" value="LOG FAMILY PROTEIN YJL055W"/>
    <property type="match status" value="1"/>
</dbReference>
<dbReference type="Proteomes" id="UP000011087">
    <property type="component" value="Unassembled WGS sequence"/>
</dbReference>
<evidence type="ECO:0000313" key="2">
    <source>
        <dbReference type="EnsemblProtists" id="EKX55267"/>
    </source>
</evidence>
<dbReference type="GeneID" id="17311939"/>
<dbReference type="AlphaFoldDB" id="L1K3Y6"/>
<evidence type="ECO:0000313" key="3">
    <source>
        <dbReference type="Proteomes" id="UP000011087"/>
    </source>
</evidence>
<protein>
    <recommendedName>
        <fullName evidence="4">Cytokinin riboside 5'-monophosphate phosphoribohydrolase</fullName>
    </recommendedName>
</protein>
<dbReference type="RefSeq" id="XP_005842247.1">
    <property type="nucleotide sequence ID" value="XM_005842190.1"/>
</dbReference>
<dbReference type="GO" id="GO:0016799">
    <property type="term" value="F:hydrolase activity, hydrolyzing N-glycosyl compounds"/>
    <property type="evidence" value="ECO:0007669"/>
    <property type="project" value="TreeGrafter"/>
</dbReference>
<dbReference type="OrthoDB" id="414463at2759"/>
<dbReference type="Pfam" id="PF03641">
    <property type="entry name" value="Lysine_decarbox"/>
    <property type="match status" value="1"/>
</dbReference>
<reference evidence="3" key="2">
    <citation type="submission" date="2012-11" db="EMBL/GenBank/DDBJ databases">
        <authorList>
            <person name="Kuo A."/>
            <person name="Curtis B.A."/>
            <person name="Tanifuji G."/>
            <person name="Burki F."/>
            <person name="Gruber A."/>
            <person name="Irimia M."/>
            <person name="Maruyama S."/>
            <person name="Arias M.C."/>
            <person name="Ball S.G."/>
            <person name="Gile G.H."/>
            <person name="Hirakawa Y."/>
            <person name="Hopkins J.F."/>
            <person name="Rensing S.A."/>
            <person name="Schmutz J."/>
            <person name="Symeonidi A."/>
            <person name="Elias M."/>
            <person name="Eveleigh R.J."/>
            <person name="Herman E.K."/>
            <person name="Klute M.J."/>
            <person name="Nakayama T."/>
            <person name="Obornik M."/>
            <person name="Reyes-Prieto A."/>
            <person name="Armbrust E.V."/>
            <person name="Aves S.J."/>
            <person name="Beiko R.G."/>
            <person name="Coutinho P."/>
            <person name="Dacks J.B."/>
            <person name="Durnford D.G."/>
            <person name="Fast N.M."/>
            <person name="Green B.R."/>
            <person name="Grisdale C."/>
            <person name="Hempe F."/>
            <person name="Henrissat B."/>
            <person name="Hoppner M.P."/>
            <person name="Ishida K.-I."/>
            <person name="Kim E."/>
            <person name="Koreny L."/>
            <person name="Kroth P.G."/>
            <person name="Liu Y."/>
            <person name="Malik S.-B."/>
            <person name="Maier U.G."/>
            <person name="McRose D."/>
            <person name="Mock T."/>
            <person name="Neilson J.A."/>
            <person name="Onodera N.T."/>
            <person name="Poole A.M."/>
            <person name="Pritham E.J."/>
            <person name="Richards T.A."/>
            <person name="Rocap G."/>
            <person name="Roy S.W."/>
            <person name="Sarai C."/>
            <person name="Schaack S."/>
            <person name="Shirato S."/>
            <person name="Slamovits C.H."/>
            <person name="Spencer D.F."/>
            <person name="Suzuki S."/>
            <person name="Worden A.Z."/>
            <person name="Zauner S."/>
            <person name="Barry K."/>
            <person name="Bell C."/>
            <person name="Bharti A.K."/>
            <person name="Crow J.A."/>
            <person name="Grimwood J."/>
            <person name="Kramer R."/>
            <person name="Lindquist E."/>
            <person name="Lucas S."/>
            <person name="Salamov A."/>
            <person name="McFadden G.I."/>
            <person name="Lane C.E."/>
            <person name="Keeling P.J."/>
            <person name="Gray M.W."/>
            <person name="Grigoriev I.V."/>
            <person name="Archibald J.M."/>
        </authorList>
    </citation>
    <scope>NUCLEOTIDE SEQUENCE</scope>
    <source>
        <strain evidence="3">CCMP2712</strain>
    </source>
</reference>
<dbReference type="EnsemblProtists" id="EKX55267">
    <property type="protein sequence ID" value="EKX55267"/>
    <property type="gene ID" value="GUITHDRAFT_159078"/>
</dbReference>
<reference evidence="2" key="3">
    <citation type="submission" date="2015-06" db="UniProtKB">
        <authorList>
            <consortium name="EnsemblProtists"/>
        </authorList>
    </citation>
    <scope>IDENTIFICATION</scope>
</reference>
<dbReference type="OMA" id="HQKPIGL"/>
<dbReference type="HOGENOM" id="CLU_058336_4_0_1"/>
<organism evidence="1">
    <name type="scientific">Guillardia theta (strain CCMP2712)</name>
    <name type="common">Cryptophyte</name>
    <dbReference type="NCBI Taxonomy" id="905079"/>
    <lineage>
        <taxon>Eukaryota</taxon>
        <taxon>Cryptophyceae</taxon>
        <taxon>Pyrenomonadales</taxon>
        <taxon>Geminigeraceae</taxon>
        <taxon>Guillardia</taxon>
    </lineage>
</organism>
<gene>
    <name evidence="1" type="ORF">GUITHDRAFT_159078</name>
</gene>
<dbReference type="InterPro" id="IPR005269">
    <property type="entry name" value="LOG"/>
</dbReference>
<evidence type="ECO:0008006" key="4">
    <source>
        <dbReference type="Google" id="ProtNLM"/>
    </source>
</evidence>
<sequence>MRVCVCGSSSSSTPKAYLDASKELGRLLAERGHICVNGGGKTGCMGALNDGCIHAGGTTIGVIHEMFVVDGEEHTGLTQMIVARGDCLAERKKLLVEGADCVIALPGGVGTWDELWEVVAEVSLGFKNIPIVVINTNGFYDSFKAMLAKAMEDKLIYKGPETLVRFESSVVAALNFAERMHWKKGAQNHQG</sequence>
<evidence type="ECO:0000313" key="1">
    <source>
        <dbReference type="EMBL" id="EKX55267.1"/>
    </source>
</evidence>
<dbReference type="SUPFAM" id="SSF102405">
    <property type="entry name" value="MCP/YpsA-like"/>
    <property type="match status" value="1"/>
</dbReference>
<keyword evidence="3" id="KW-1185">Reference proteome</keyword>
<dbReference type="PANTHER" id="PTHR31223:SF70">
    <property type="entry name" value="LOG FAMILY PROTEIN YJL055W"/>
    <property type="match status" value="1"/>
</dbReference>
<reference evidence="1 3" key="1">
    <citation type="journal article" date="2012" name="Nature">
        <title>Algal genomes reveal evolutionary mosaicism and the fate of nucleomorphs.</title>
        <authorList>
            <consortium name="DOE Joint Genome Institute"/>
            <person name="Curtis B.A."/>
            <person name="Tanifuji G."/>
            <person name="Burki F."/>
            <person name="Gruber A."/>
            <person name="Irimia M."/>
            <person name="Maruyama S."/>
            <person name="Arias M.C."/>
            <person name="Ball S.G."/>
            <person name="Gile G.H."/>
            <person name="Hirakawa Y."/>
            <person name="Hopkins J.F."/>
            <person name="Kuo A."/>
            <person name="Rensing S.A."/>
            <person name="Schmutz J."/>
            <person name="Symeonidi A."/>
            <person name="Elias M."/>
            <person name="Eveleigh R.J."/>
            <person name="Herman E.K."/>
            <person name="Klute M.J."/>
            <person name="Nakayama T."/>
            <person name="Obornik M."/>
            <person name="Reyes-Prieto A."/>
            <person name="Armbrust E.V."/>
            <person name="Aves S.J."/>
            <person name="Beiko R.G."/>
            <person name="Coutinho P."/>
            <person name="Dacks J.B."/>
            <person name="Durnford D.G."/>
            <person name="Fast N.M."/>
            <person name="Green B.R."/>
            <person name="Grisdale C.J."/>
            <person name="Hempel F."/>
            <person name="Henrissat B."/>
            <person name="Hoppner M.P."/>
            <person name="Ishida K."/>
            <person name="Kim E."/>
            <person name="Koreny L."/>
            <person name="Kroth P.G."/>
            <person name="Liu Y."/>
            <person name="Malik S.B."/>
            <person name="Maier U.G."/>
            <person name="McRose D."/>
            <person name="Mock T."/>
            <person name="Neilson J.A."/>
            <person name="Onodera N.T."/>
            <person name="Poole A.M."/>
            <person name="Pritham E.J."/>
            <person name="Richards T.A."/>
            <person name="Rocap G."/>
            <person name="Roy S.W."/>
            <person name="Sarai C."/>
            <person name="Schaack S."/>
            <person name="Shirato S."/>
            <person name="Slamovits C.H."/>
            <person name="Spencer D.F."/>
            <person name="Suzuki S."/>
            <person name="Worden A.Z."/>
            <person name="Zauner S."/>
            <person name="Barry K."/>
            <person name="Bell C."/>
            <person name="Bharti A.K."/>
            <person name="Crow J.A."/>
            <person name="Grimwood J."/>
            <person name="Kramer R."/>
            <person name="Lindquist E."/>
            <person name="Lucas S."/>
            <person name="Salamov A."/>
            <person name="McFadden G.I."/>
            <person name="Lane C.E."/>
            <person name="Keeling P.J."/>
            <person name="Gray M.W."/>
            <person name="Grigoriev I.V."/>
            <person name="Archibald J.M."/>
        </authorList>
    </citation>
    <scope>NUCLEOTIDE SEQUENCE</scope>
    <source>
        <strain evidence="1 3">CCMP2712</strain>
    </source>
</reference>
<proteinExistence type="predicted"/>
<name>L1K3Y6_GUITC</name>
<accession>L1K3Y6</accession>